<dbReference type="EMBL" id="LLXZ01000115">
    <property type="protein sequence ID" value="KRR06360.1"/>
    <property type="molecule type" value="Genomic_DNA"/>
</dbReference>
<evidence type="ECO:0000313" key="2">
    <source>
        <dbReference type="EMBL" id="KRR06360.1"/>
    </source>
</evidence>
<accession>A0A0R3LEY3</accession>
<dbReference type="InterPro" id="IPR054189">
    <property type="entry name" value="DUF6894"/>
</dbReference>
<protein>
    <recommendedName>
        <fullName evidence="1">DUF6894 domain-containing protein</fullName>
    </recommendedName>
</protein>
<reference evidence="2 3" key="1">
    <citation type="submission" date="2014-03" db="EMBL/GenBank/DDBJ databases">
        <title>Bradyrhizobium valentinum sp. nov., isolated from effective nodules of Lupinus mariae-josephae, a lupine endemic of basic-lime soils in Eastern Spain.</title>
        <authorList>
            <person name="Duran D."/>
            <person name="Rey L."/>
            <person name="Navarro A."/>
            <person name="Busquets A."/>
            <person name="Imperial J."/>
            <person name="Ruiz-Argueso T."/>
        </authorList>
    </citation>
    <scope>NUCLEOTIDE SEQUENCE [LARGE SCALE GENOMIC DNA]</scope>
    <source>
        <strain evidence="2 3">PAC68</strain>
    </source>
</reference>
<proteinExistence type="predicted"/>
<organism evidence="2 3">
    <name type="scientific">Bradyrhizobium jicamae</name>
    <dbReference type="NCBI Taxonomy" id="280332"/>
    <lineage>
        <taxon>Bacteria</taxon>
        <taxon>Pseudomonadati</taxon>
        <taxon>Pseudomonadota</taxon>
        <taxon>Alphaproteobacteria</taxon>
        <taxon>Hyphomicrobiales</taxon>
        <taxon>Nitrobacteraceae</taxon>
        <taxon>Bradyrhizobium</taxon>
    </lineage>
</organism>
<dbReference type="Proteomes" id="UP000050863">
    <property type="component" value="Unassembled WGS sequence"/>
</dbReference>
<evidence type="ECO:0000259" key="1">
    <source>
        <dbReference type="Pfam" id="PF21834"/>
    </source>
</evidence>
<sequence>MIGGGYMPIMARFYFDFYDAAGIIRDNAGEELPSATVALKEALEMVGQAVKDLTSRQSEGRIAVEVRDGEGPVLKVSATIETTSL</sequence>
<gene>
    <name evidence="2" type="ORF">CQ12_33440</name>
</gene>
<keyword evidence="3" id="KW-1185">Reference proteome</keyword>
<dbReference type="AlphaFoldDB" id="A0A0R3LEY3"/>
<dbReference type="Pfam" id="PF21834">
    <property type="entry name" value="DUF6894"/>
    <property type="match status" value="1"/>
</dbReference>
<evidence type="ECO:0000313" key="3">
    <source>
        <dbReference type="Proteomes" id="UP000050863"/>
    </source>
</evidence>
<comment type="caution">
    <text evidence="2">The sequence shown here is derived from an EMBL/GenBank/DDBJ whole genome shotgun (WGS) entry which is preliminary data.</text>
</comment>
<name>A0A0R3LEY3_9BRAD</name>
<feature type="domain" description="DUF6894" evidence="1">
    <location>
        <begin position="12"/>
        <end position="77"/>
    </location>
</feature>